<feature type="domain" description="Ketoreductase" evidence="4">
    <location>
        <begin position="6"/>
        <end position="191"/>
    </location>
</feature>
<name>A0ABN3W0P8_9ACTN</name>
<comment type="caution">
    <text evidence="5">The sequence shown here is derived from an EMBL/GenBank/DDBJ whole genome shotgun (WGS) entry which is preliminary data.</text>
</comment>
<dbReference type="PRINTS" id="PR00081">
    <property type="entry name" value="GDHRDH"/>
</dbReference>
<dbReference type="PROSITE" id="PS00061">
    <property type="entry name" value="ADH_SHORT"/>
    <property type="match status" value="1"/>
</dbReference>
<dbReference type="InterPro" id="IPR036291">
    <property type="entry name" value="NAD(P)-bd_dom_sf"/>
</dbReference>
<dbReference type="InterPro" id="IPR057326">
    <property type="entry name" value="KR_dom"/>
</dbReference>
<dbReference type="EMBL" id="BAAAVI010000033">
    <property type="protein sequence ID" value="GAA2882181.1"/>
    <property type="molecule type" value="Genomic_DNA"/>
</dbReference>
<dbReference type="Gene3D" id="3.40.50.720">
    <property type="entry name" value="NAD(P)-binding Rossmann-like Domain"/>
    <property type="match status" value="1"/>
</dbReference>
<gene>
    <name evidence="5" type="ORF">GCM10010517_45330</name>
</gene>
<protein>
    <submittedName>
        <fullName evidence="5">3-hydroxyacyl-CoA dehydrogenase</fullName>
    </submittedName>
</protein>
<evidence type="ECO:0000259" key="4">
    <source>
        <dbReference type="SMART" id="SM00822"/>
    </source>
</evidence>
<evidence type="ECO:0000313" key="6">
    <source>
        <dbReference type="Proteomes" id="UP001500831"/>
    </source>
</evidence>
<organism evidence="5 6">
    <name type="scientific">Streptosporangium fragile</name>
    <dbReference type="NCBI Taxonomy" id="46186"/>
    <lineage>
        <taxon>Bacteria</taxon>
        <taxon>Bacillati</taxon>
        <taxon>Actinomycetota</taxon>
        <taxon>Actinomycetes</taxon>
        <taxon>Streptosporangiales</taxon>
        <taxon>Streptosporangiaceae</taxon>
        <taxon>Streptosporangium</taxon>
    </lineage>
</organism>
<dbReference type="Proteomes" id="UP001500831">
    <property type="component" value="Unassembled WGS sequence"/>
</dbReference>
<evidence type="ECO:0000256" key="1">
    <source>
        <dbReference type="ARBA" id="ARBA00006484"/>
    </source>
</evidence>
<proteinExistence type="inferred from homology"/>
<dbReference type="RefSeq" id="WP_344974916.1">
    <property type="nucleotide sequence ID" value="NZ_BAAAVI010000033.1"/>
</dbReference>
<accession>A0ABN3W0P8</accession>
<dbReference type="PRINTS" id="PR00080">
    <property type="entry name" value="SDRFAMILY"/>
</dbReference>
<dbReference type="SUPFAM" id="SSF51735">
    <property type="entry name" value="NAD(P)-binding Rossmann-fold domains"/>
    <property type="match status" value="1"/>
</dbReference>
<dbReference type="PANTHER" id="PTHR43658">
    <property type="entry name" value="SHORT-CHAIN DEHYDROGENASE/REDUCTASE"/>
    <property type="match status" value="1"/>
</dbReference>
<keyword evidence="2" id="KW-0560">Oxidoreductase</keyword>
<sequence>MELRGVTAMVSGAAGGLGAATARELAVAGAHVVVADLDGRAGDAVAAEVGGTFVRTDVTREESVQHAVDVAAGVAGPLRVAVSCAGVAPAARTVGLDGRPHDLATFERTLAVNVAGTFNVLRLTAAAMAATDPLEDGERGVVVNTSSAAAEDGQAGQVAYAASKGAVAALTLPAARDLSAIGVRVCALSPGLFDTPLFGAIPPEFRRPLVRQVVFPPRLGAPEEFARSVRAVCEIGYLNAAVIRLDGGLRLPGS</sequence>
<comment type="similarity">
    <text evidence="1 3">Belongs to the short-chain dehydrogenases/reductases (SDR) family.</text>
</comment>
<dbReference type="PANTHER" id="PTHR43658:SF8">
    <property type="entry name" value="17-BETA-HYDROXYSTEROID DEHYDROGENASE 14-RELATED"/>
    <property type="match status" value="1"/>
</dbReference>
<evidence type="ECO:0000313" key="5">
    <source>
        <dbReference type="EMBL" id="GAA2882181.1"/>
    </source>
</evidence>
<dbReference type="InterPro" id="IPR020904">
    <property type="entry name" value="Sc_DH/Rdtase_CS"/>
</dbReference>
<evidence type="ECO:0000256" key="3">
    <source>
        <dbReference type="RuleBase" id="RU000363"/>
    </source>
</evidence>
<dbReference type="Pfam" id="PF00106">
    <property type="entry name" value="adh_short"/>
    <property type="match status" value="1"/>
</dbReference>
<keyword evidence="6" id="KW-1185">Reference proteome</keyword>
<evidence type="ECO:0000256" key="2">
    <source>
        <dbReference type="ARBA" id="ARBA00023002"/>
    </source>
</evidence>
<reference evidence="5 6" key="1">
    <citation type="journal article" date="2019" name="Int. J. Syst. Evol. Microbiol.">
        <title>The Global Catalogue of Microorganisms (GCM) 10K type strain sequencing project: providing services to taxonomists for standard genome sequencing and annotation.</title>
        <authorList>
            <consortium name="The Broad Institute Genomics Platform"/>
            <consortium name="The Broad Institute Genome Sequencing Center for Infectious Disease"/>
            <person name="Wu L."/>
            <person name="Ma J."/>
        </authorList>
    </citation>
    <scope>NUCLEOTIDE SEQUENCE [LARGE SCALE GENOMIC DNA]</scope>
    <source>
        <strain evidence="5 6">JCM 6242</strain>
    </source>
</reference>
<dbReference type="InterPro" id="IPR002347">
    <property type="entry name" value="SDR_fam"/>
</dbReference>
<dbReference type="SMART" id="SM00822">
    <property type="entry name" value="PKS_KR"/>
    <property type="match status" value="1"/>
</dbReference>